<feature type="binding site" evidence="14">
    <location>
        <begin position="97"/>
        <end position="98"/>
    </location>
    <ligand>
        <name>ATP</name>
        <dbReference type="ChEBI" id="CHEBI:30616"/>
    </ligand>
</feature>
<dbReference type="GO" id="GO:0051082">
    <property type="term" value="F:unfolded protein binding"/>
    <property type="evidence" value="ECO:0007669"/>
    <property type="project" value="InterPro"/>
</dbReference>
<dbReference type="InterPro" id="IPR020568">
    <property type="entry name" value="Ribosomal_Su5_D2-typ_SF"/>
</dbReference>
<evidence type="ECO:0000256" key="15">
    <source>
        <dbReference type="SAM" id="MobiDB-lite"/>
    </source>
</evidence>
<keyword evidence="7" id="KW-0143">Chaperone</keyword>
<dbReference type="NCBIfam" id="NF003555">
    <property type="entry name" value="PRK05218.1"/>
    <property type="match status" value="1"/>
</dbReference>
<proteinExistence type="inferred from homology"/>
<feature type="binding site" evidence="14">
    <location>
        <position position="82"/>
    </location>
    <ligand>
        <name>ATP</name>
        <dbReference type="ChEBI" id="CHEBI:30616"/>
    </ligand>
</feature>
<gene>
    <name evidence="16" type="primary">htpG</name>
    <name evidence="16" type="ORF">H8876_03985</name>
</gene>
<dbReference type="Pfam" id="PF13589">
    <property type="entry name" value="HATPase_c_3"/>
    <property type="match status" value="1"/>
</dbReference>
<name>A0A923NCG4_9FIRM</name>
<evidence type="ECO:0000256" key="14">
    <source>
        <dbReference type="PIRSR" id="PIRSR002583-1"/>
    </source>
</evidence>
<feature type="binding site" evidence="14">
    <location>
        <position position="90"/>
    </location>
    <ligand>
        <name>ATP</name>
        <dbReference type="ChEBI" id="CHEBI:30616"/>
    </ligand>
</feature>
<dbReference type="CDD" id="cd16927">
    <property type="entry name" value="HATPase_Hsp90-like"/>
    <property type="match status" value="1"/>
</dbReference>
<dbReference type="GO" id="GO:0005524">
    <property type="term" value="F:ATP binding"/>
    <property type="evidence" value="ECO:0007669"/>
    <property type="project" value="UniProtKB-KW"/>
</dbReference>
<dbReference type="InterPro" id="IPR020575">
    <property type="entry name" value="Hsp90_N"/>
</dbReference>
<evidence type="ECO:0000256" key="3">
    <source>
        <dbReference type="ARBA" id="ARBA00022490"/>
    </source>
</evidence>
<accession>A0A923NCG4</accession>
<dbReference type="Gene3D" id="3.40.50.11260">
    <property type="match status" value="1"/>
</dbReference>
<evidence type="ECO:0000256" key="6">
    <source>
        <dbReference type="ARBA" id="ARBA00023016"/>
    </source>
</evidence>
<feature type="binding site" evidence="14">
    <location>
        <position position="347"/>
    </location>
    <ligand>
        <name>ATP</name>
        <dbReference type="ChEBI" id="CHEBI:30616"/>
    </ligand>
</feature>
<evidence type="ECO:0000256" key="8">
    <source>
        <dbReference type="ARBA" id="ARBA00058590"/>
    </source>
</evidence>
<dbReference type="PRINTS" id="PR00775">
    <property type="entry name" value="HEATSHOCK90"/>
</dbReference>
<dbReference type="InterPro" id="IPR019805">
    <property type="entry name" value="Heat_shock_protein_90_CS"/>
</dbReference>
<dbReference type="Pfam" id="PF00183">
    <property type="entry name" value="HSP90"/>
    <property type="match status" value="1"/>
</dbReference>
<evidence type="ECO:0000313" key="16">
    <source>
        <dbReference type="EMBL" id="MBC5999157.1"/>
    </source>
</evidence>
<dbReference type="RefSeq" id="WP_249286623.1">
    <property type="nucleotide sequence ID" value="NZ_JACRWC010000051.1"/>
</dbReference>
<dbReference type="HAMAP" id="MF_00505">
    <property type="entry name" value="HSP90"/>
    <property type="match status" value="1"/>
</dbReference>
<feature type="binding site" evidence="14">
    <location>
        <position position="35"/>
    </location>
    <ligand>
        <name>ATP</name>
        <dbReference type="ChEBI" id="CHEBI:30616"/>
    </ligand>
</feature>
<dbReference type="PIRSF" id="PIRSF002583">
    <property type="entry name" value="Hsp90"/>
    <property type="match status" value="1"/>
</dbReference>
<dbReference type="Proteomes" id="UP000644115">
    <property type="component" value="Unassembled WGS sequence"/>
</dbReference>
<evidence type="ECO:0000256" key="9">
    <source>
        <dbReference type="ARBA" id="ARBA00067988"/>
    </source>
</evidence>
<evidence type="ECO:0000256" key="4">
    <source>
        <dbReference type="ARBA" id="ARBA00022741"/>
    </source>
</evidence>
<sequence length="598" mass="68880">MAKKQFKAESKRLLDLMINSIYTHKEIFLRELISNASDAIDKLYYHSLTEGDTGISRDDFSILIERNEDDRTLKIIDNGMGMTKEELEKNLGTIAKSGSLDFKAAMDKKDEIDIIGQFGVGFYSAFMVSDKVSVVSKAYGSDEAYEWESTGADGYTIKEAEKADNGTEIILHLKEDTEDEKYGDYLNEYTIRTLIRKYSDYIHYPIKMMVSKHRIKPGDEDKKPEDQEYESYQELEVLNSMIPLWKKNKSELTDEDYNSFYKEKFYDFADPLKVIHTNVEGVVSYTSLLFIPSQAPYNYYTKDYEKGLQLYSSGVLIMDKCADLLPDYFSFVKGLVDSQDLSLNISREMLQHDRQLKAIAQRLEKKIKSELLNMQKNDRDKYLEFYKNFGLQLKYGLYDSYGANAETLKDLVMFHSSSEHALVTLEEYVSRMKEDQKYIFFASGESLDKIDKLPQTELLKDKGYEILYLTDNIDEFALQVLHAYNEKEFKSVSADDLDLGETTEEKEQAEKQAEESKDLLEAMKDALGDKVTDVKLTQRLKSHPVCLTSKGGLSIEMEKVLNSMPTDQKVQAERVLEINAQHPILETLQEKYAADKDS</sequence>
<dbReference type="Gene3D" id="3.30.230.80">
    <property type="match status" value="1"/>
</dbReference>
<dbReference type="SUPFAM" id="SSF54211">
    <property type="entry name" value="Ribosomal protein S5 domain 2-like"/>
    <property type="match status" value="1"/>
</dbReference>
<evidence type="ECO:0000256" key="1">
    <source>
        <dbReference type="ARBA" id="ARBA00004496"/>
    </source>
</evidence>
<feature type="binding site" evidence="14">
    <location>
        <position position="96"/>
    </location>
    <ligand>
        <name>ATP</name>
        <dbReference type="ChEBI" id="CHEBI:30616"/>
    </ligand>
</feature>
<comment type="function">
    <text evidence="8">Molecular chaperone. Has ATPase activity.</text>
</comment>
<dbReference type="InterPro" id="IPR036890">
    <property type="entry name" value="HATPase_C_sf"/>
</dbReference>
<feature type="binding site" evidence="14">
    <location>
        <begin position="117"/>
        <end position="122"/>
    </location>
    <ligand>
        <name>ATP</name>
        <dbReference type="ChEBI" id="CHEBI:30616"/>
    </ligand>
</feature>
<feature type="binding site" evidence="14">
    <location>
        <position position="77"/>
    </location>
    <ligand>
        <name>ATP</name>
        <dbReference type="ChEBI" id="CHEBI:30616"/>
    </ligand>
</feature>
<evidence type="ECO:0000256" key="11">
    <source>
        <dbReference type="ARBA" id="ARBA00079544"/>
    </source>
</evidence>
<evidence type="ECO:0000256" key="10">
    <source>
        <dbReference type="ARBA" id="ARBA00070675"/>
    </source>
</evidence>
<dbReference type="FunFam" id="3.30.230.80:FF:000002">
    <property type="entry name" value="Molecular chaperone HtpG"/>
    <property type="match status" value="1"/>
</dbReference>
<evidence type="ECO:0000256" key="5">
    <source>
        <dbReference type="ARBA" id="ARBA00022840"/>
    </source>
</evidence>
<feature type="non-terminal residue" evidence="16">
    <location>
        <position position="598"/>
    </location>
</feature>
<dbReference type="GO" id="GO:0005737">
    <property type="term" value="C:cytoplasm"/>
    <property type="evidence" value="ECO:0007669"/>
    <property type="project" value="UniProtKB-SubCell"/>
</dbReference>
<dbReference type="SUPFAM" id="SSF55874">
    <property type="entry name" value="ATPase domain of HSP90 chaperone/DNA topoisomerase II/histidine kinase"/>
    <property type="match status" value="1"/>
</dbReference>
<keyword evidence="3" id="KW-0963">Cytoplasm</keyword>
<keyword evidence="17" id="KW-1185">Reference proteome</keyword>
<organism evidence="16 17">
    <name type="scientific">Lentihominibacter faecis</name>
    <dbReference type="NCBI Taxonomy" id="2764712"/>
    <lineage>
        <taxon>Bacteria</taxon>
        <taxon>Bacillati</taxon>
        <taxon>Bacillota</taxon>
        <taxon>Clostridia</taxon>
        <taxon>Peptostreptococcales</taxon>
        <taxon>Anaerovoracaceae</taxon>
        <taxon>Lentihominibacter</taxon>
    </lineage>
</organism>
<keyword evidence="5 14" id="KW-0067">ATP-binding</keyword>
<comment type="subcellular location">
    <subcellularLocation>
        <location evidence="1">Cytoplasm</location>
    </subcellularLocation>
</comment>
<evidence type="ECO:0000256" key="13">
    <source>
        <dbReference type="ARBA" id="ARBA00080540"/>
    </source>
</evidence>
<feature type="region of interest" description="Disordered" evidence="15">
    <location>
        <begin position="495"/>
        <end position="515"/>
    </location>
</feature>
<protein>
    <recommendedName>
        <fullName evidence="10">Chaperone protein HtpG</fullName>
    </recommendedName>
    <alternativeName>
        <fullName evidence="9">Chaperone protein htpG</fullName>
    </alternativeName>
    <alternativeName>
        <fullName evidence="11 12">Heat shock protein HtpG</fullName>
    </alternativeName>
    <alternativeName>
        <fullName evidence="13">High temperature protein G</fullName>
    </alternativeName>
</protein>
<dbReference type="PANTHER" id="PTHR11528">
    <property type="entry name" value="HEAT SHOCK PROTEIN 90 FAMILY MEMBER"/>
    <property type="match status" value="1"/>
</dbReference>
<feature type="binding site" evidence="14">
    <location>
        <position position="167"/>
    </location>
    <ligand>
        <name>ATP</name>
        <dbReference type="ChEBI" id="CHEBI:30616"/>
    </ligand>
</feature>
<dbReference type="SUPFAM" id="SSF110942">
    <property type="entry name" value="HSP90 C-terminal domain"/>
    <property type="match status" value="1"/>
</dbReference>
<comment type="similarity">
    <text evidence="2">Belongs to the heat shock protein 90 family.</text>
</comment>
<dbReference type="PROSITE" id="PS00298">
    <property type="entry name" value="HSP90"/>
    <property type="match status" value="1"/>
</dbReference>
<dbReference type="InterPro" id="IPR037196">
    <property type="entry name" value="HSP90_C"/>
</dbReference>
<keyword evidence="6" id="KW-0346">Stress response</keyword>
<feature type="compositionally biased region" description="Basic and acidic residues" evidence="15">
    <location>
        <begin position="503"/>
        <end position="515"/>
    </location>
</feature>
<evidence type="ECO:0000256" key="12">
    <source>
        <dbReference type="ARBA" id="ARBA00080411"/>
    </source>
</evidence>
<dbReference type="FunFam" id="3.30.565.10:FF:000009">
    <property type="entry name" value="Molecular chaperone HtpG"/>
    <property type="match status" value="1"/>
</dbReference>
<evidence type="ECO:0000256" key="7">
    <source>
        <dbReference type="ARBA" id="ARBA00023186"/>
    </source>
</evidence>
<reference evidence="16" key="1">
    <citation type="submission" date="2020-08" db="EMBL/GenBank/DDBJ databases">
        <authorList>
            <person name="Liu C."/>
            <person name="Sun Q."/>
        </authorList>
    </citation>
    <scope>NUCLEOTIDE SEQUENCE</scope>
    <source>
        <strain evidence="16">BX16</strain>
    </source>
</reference>
<dbReference type="InterPro" id="IPR001404">
    <property type="entry name" value="Hsp90_fam"/>
</dbReference>
<dbReference type="GO" id="GO:0016887">
    <property type="term" value="F:ATP hydrolysis activity"/>
    <property type="evidence" value="ECO:0007669"/>
    <property type="project" value="InterPro"/>
</dbReference>
<comment type="caution">
    <text evidence="16">The sequence shown here is derived from an EMBL/GenBank/DDBJ whole genome shotgun (WGS) entry which is preliminary data.</text>
</comment>
<evidence type="ECO:0000313" key="17">
    <source>
        <dbReference type="Proteomes" id="UP000644115"/>
    </source>
</evidence>
<keyword evidence="4 14" id="KW-0547">Nucleotide-binding</keyword>
<dbReference type="AlphaFoldDB" id="A0A923NCG4"/>
<dbReference type="EMBL" id="JACRWC010000051">
    <property type="protein sequence ID" value="MBC5999157.1"/>
    <property type="molecule type" value="Genomic_DNA"/>
</dbReference>
<evidence type="ECO:0000256" key="2">
    <source>
        <dbReference type="ARBA" id="ARBA00008239"/>
    </source>
</evidence>
<dbReference type="Gene3D" id="1.20.120.790">
    <property type="entry name" value="Heat shock protein 90, C-terminal domain"/>
    <property type="match status" value="1"/>
</dbReference>
<dbReference type="Gene3D" id="3.30.565.10">
    <property type="entry name" value="Histidine kinase-like ATPase, C-terminal domain"/>
    <property type="match status" value="1"/>
</dbReference>
<dbReference type="GO" id="GO:0140662">
    <property type="term" value="F:ATP-dependent protein folding chaperone"/>
    <property type="evidence" value="ECO:0007669"/>
    <property type="project" value="InterPro"/>
</dbReference>
<feature type="binding site" evidence="14">
    <location>
        <position position="31"/>
    </location>
    <ligand>
        <name>ATP</name>
        <dbReference type="ChEBI" id="CHEBI:30616"/>
    </ligand>
</feature>